<protein>
    <submittedName>
        <fullName evidence="2">NERD domain-containing protein</fullName>
    </submittedName>
</protein>
<proteinExistence type="predicted"/>
<keyword evidence="3" id="KW-1185">Reference proteome</keyword>
<feature type="non-terminal residue" evidence="2">
    <location>
        <position position="1"/>
    </location>
</feature>
<dbReference type="EMBL" id="JANIAA010000051">
    <property type="protein sequence ID" value="MCQ8194689.1"/>
    <property type="molecule type" value="Genomic_DNA"/>
</dbReference>
<gene>
    <name evidence="2" type="ORF">NP777_41970</name>
</gene>
<accession>A0ABT1VBC3</accession>
<organism evidence="2 3">
    <name type="scientific">Streptomyces rugosispiralis</name>
    <dbReference type="NCBI Taxonomy" id="2967341"/>
    <lineage>
        <taxon>Bacteria</taxon>
        <taxon>Bacillati</taxon>
        <taxon>Actinomycetota</taxon>
        <taxon>Actinomycetes</taxon>
        <taxon>Kitasatosporales</taxon>
        <taxon>Streptomycetaceae</taxon>
        <taxon>Streptomyces</taxon>
    </lineage>
</organism>
<name>A0ABT1VBC3_9ACTN</name>
<evidence type="ECO:0000313" key="2">
    <source>
        <dbReference type="EMBL" id="MCQ8194689.1"/>
    </source>
</evidence>
<evidence type="ECO:0000313" key="3">
    <source>
        <dbReference type="Proteomes" id="UP001204746"/>
    </source>
</evidence>
<feature type="domain" description="NERD" evidence="1">
    <location>
        <begin position="34"/>
        <end position="134"/>
    </location>
</feature>
<dbReference type="RefSeq" id="WP_256655451.1">
    <property type="nucleotide sequence ID" value="NZ_JANIAA010000051.1"/>
</dbReference>
<dbReference type="Pfam" id="PF08378">
    <property type="entry name" value="NERD"/>
    <property type="match status" value="1"/>
</dbReference>
<comment type="caution">
    <text evidence="2">The sequence shown here is derived from an EMBL/GenBank/DDBJ whole genome shotgun (WGS) entry which is preliminary data.</text>
</comment>
<evidence type="ECO:0000259" key="1">
    <source>
        <dbReference type="Pfam" id="PF08378"/>
    </source>
</evidence>
<reference evidence="2 3" key="1">
    <citation type="submission" date="2022-07" db="EMBL/GenBank/DDBJ databases">
        <authorList>
            <person name="Phongsopitanun W."/>
            <person name="Tanasupawat S."/>
        </authorList>
    </citation>
    <scope>NUCLEOTIDE SEQUENCE [LARGE SCALE GENOMIC DNA]</scope>
    <source>
        <strain evidence="2 3">RCU-064</strain>
    </source>
</reference>
<dbReference type="Proteomes" id="UP001204746">
    <property type="component" value="Unassembled WGS sequence"/>
</dbReference>
<sequence>AVAIVWQAGLVVALGIVAYGVRQTYRRADDSWGKGAAGEKATARLLAPLERRGYAVLHDRAIPRSRANLDHLVIGAAGVAYVDSKAWVSKKSKLTLTGGTLRYGRYDQTDALRKVVWEAQQASRALGCEVRPFVAVHGAKVPGFWRRIEVQGVTVIAARKLPRLLQNLPPQQGWTPDRITAVEQLALQRLPLHGG</sequence>
<dbReference type="InterPro" id="IPR011528">
    <property type="entry name" value="NERD"/>
</dbReference>